<keyword evidence="1" id="KW-0812">Transmembrane</keyword>
<organism evidence="3 4">
    <name type="scientific">Tegillarca granosa</name>
    <name type="common">Malaysian cockle</name>
    <name type="synonym">Anadara granosa</name>
    <dbReference type="NCBI Taxonomy" id="220873"/>
    <lineage>
        <taxon>Eukaryota</taxon>
        <taxon>Metazoa</taxon>
        <taxon>Spiralia</taxon>
        <taxon>Lophotrochozoa</taxon>
        <taxon>Mollusca</taxon>
        <taxon>Bivalvia</taxon>
        <taxon>Autobranchia</taxon>
        <taxon>Pteriomorphia</taxon>
        <taxon>Arcoida</taxon>
        <taxon>Arcoidea</taxon>
        <taxon>Arcidae</taxon>
        <taxon>Tegillarca</taxon>
    </lineage>
</organism>
<gene>
    <name evidence="3" type="ORF">KUTeg_022754</name>
</gene>
<proteinExistence type="predicted"/>
<dbReference type="Pfam" id="PF19036">
    <property type="entry name" value="Fuz_longin_1"/>
    <property type="match status" value="2"/>
</dbReference>
<evidence type="ECO:0000313" key="4">
    <source>
        <dbReference type="Proteomes" id="UP001217089"/>
    </source>
</evidence>
<evidence type="ECO:0000313" key="3">
    <source>
        <dbReference type="EMBL" id="KAJ8298694.1"/>
    </source>
</evidence>
<keyword evidence="1" id="KW-0472">Membrane</keyword>
<feature type="domain" description="FUZ/MON1/HPS1 first Longin" evidence="2">
    <location>
        <begin position="214"/>
        <end position="271"/>
    </location>
</feature>
<comment type="caution">
    <text evidence="3">The sequence shown here is derived from an EMBL/GenBank/DDBJ whole genome shotgun (WGS) entry which is preliminary data.</text>
</comment>
<keyword evidence="1" id="KW-1133">Transmembrane helix</keyword>
<dbReference type="InterPro" id="IPR043972">
    <property type="entry name" value="FUZ/MON1/HPS1_longin_1"/>
</dbReference>
<sequence>MVREDQERREKYGMQPFVLMTIDDFIQVLMLMSLCAVLMSLVTLFIGVDVIYDFVCRSKCVNQKLIDICHIESYFTECHGNKKDKYLFIYCKITRIYSFNISTYLPFPVIGSLNGVHMFGDNHDISLLSTTTDDSKIVWRVFHDSWVMAMDFYLQCEAIFNKIYNTILPAIYSNSLSLPEISEDITVYFHYLMFVSVDNIISFDILRTEIKRLMDFSNITLIVVTEDDLADDCHLNNLLNYVFNSMVLLCGLDELTNIKNVEKLKREIKVCI</sequence>
<accession>A0ABQ9E3G6</accession>
<evidence type="ECO:0000259" key="2">
    <source>
        <dbReference type="Pfam" id="PF19036"/>
    </source>
</evidence>
<dbReference type="InterPro" id="IPR026069">
    <property type="entry name" value="Fuzzy"/>
</dbReference>
<dbReference type="EMBL" id="JARBDR010000921">
    <property type="protein sequence ID" value="KAJ8298694.1"/>
    <property type="molecule type" value="Genomic_DNA"/>
</dbReference>
<feature type="transmembrane region" description="Helical" evidence="1">
    <location>
        <begin position="28"/>
        <end position="52"/>
    </location>
</feature>
<reference evidence="3 4" key="1">
    <citation type="submission" date="2022-12" db="EMBL/GenBank/DDBJ databases">
        <title>Chromosome-level genome of Tegillarca granosa.</title>
        <authorList>
            <person name="Kim J."/>
        </authorList>
    </citation>
    <scope>NUCLEOTIDE SEQUENCE [LARGE SCALE GENOMIC DNA]</scope>
    <source>
        <strain evidence="3">Teg-2019</strain>
        <tissue evidence="3">Adductor muscle</tissue>
    </source>
</reference>
<dbReference type="Proteomes" id="UP001217089">
    <property type="component" value="Unassembled WGS sequence"/>
</dbReference>
<dbReference type="PANTHER" id="PTHR13559">
    <property type="entry name" value="INTRACELLULAR TRAFFIC PROTEIN-RELATED"/>
    <property type="match status" value="1"/>
</dbReference>
<name>A0ABQ9E3G6_TEGGR</name>
<keyword evidence="4" id="KW-1185">Reference proteome</keyword>
<evidence type="ECO:0000256" key="1">
    <source>
        <dbReference type="SAM" id="Phobius"/>
    </source>
</evidence>
<dbReference type="PANTHER" id="PTHR13559:SF1">
    <property type="entry name" value="PROTEIN FUZZY HOMOLOG"/>
    <property type="match status" value="1"/>
</dbReference>
<feature type="domain" description="FUZ/MON1/HPS1 first Longin" evidence="2">
    <location>
        <begin position="96"/>
        <end position="145"/>
    </location>
</feature>
<protein>
    <recommendedName>
        <fullName evidence="2">FUZ/MON1/HPS1 first Longin domain-containing protein</fullName>
    </recommendedName>
</protein>